<keyword evidence="1" id="KW-0812">Transmembrane</keyword>
<dbReference type="Proteomes" id="UP000237662">
    <property type="component" value="Unassembled WGS sequence"/>
</dbReference>
<sequence length="260" mass="29372">MTNREELKRSGLLDQYVLGLLDHERTEEVERMIEEDPELAREVARIRKDLNAYADLKDIGPPPGERTPRTAEEFRDLDHEVITAMMEHNHTLNIWRYVLMAACLILIGVAGYLFRLKEELRSDLVTERALHAQDEASHLRDMERGRAALINANSDWENLTSYNRPVDTGTLHIHVMEGAGIALVDLSDIKPPGPGQAYYLYSGSLSGLSEPEIVTGRQLNGLYVIPFHDADPVLRIYEWEAGREAPPVVEDQALAVIELP</sequence>
<dbReference type="EMBL" id="PTJC01000007">
    <property type="protein sequence ID" value="PPK84607.1"/>
    <property type="molecule type" value="Genomic_DNA"/>
</dbReference>
<evidence type="ECO:0000256" key="1">
    <source>
        <dbReference type="SAM" id="Phobius"/>
    </source>
</evidence>
<organism evidence="2 3">
    <name type="scientific">Neolewinella xylanilytica</name>
    <dbReference type="NCBI Taxonomy" id="1514080"/>
    <lineage>
        <taxon>Bacteria</taxon>
        <taxon>Pseudomonadati</taxon>
        <taxon>Bacteroidota</taxon>
        <taxon>Saprospiria</taxon>
        <taxon>Saprospirales</taxon>
        <taxon>Lewinellaceae</taxon>
        <taxon>Neolewinella</taxon>
    </lineage>
</organism>
<dbReference type="GO" id="GO:0016989">
    <property type="term" value="F:sigma factor antagonist activity"/>
    <property type="evidence" value="ECO:0007669"/>
    <property type="project" value="TreeGrafter"/>
</dbReference>
<dbReference type="GO" id="GO:0006417">
    <property type="term" value="P:regulation of translation"/>
    <property type="evidence" value="ECO:0007669"/>
    <property type="project" value="TreeGrafter"/>
</dbReference>
<feature type="transmembrane region" description="Helical" evidence="1">
    <location>
        <begin position="94"/>
        <end position="114"/>
    </location>
</feature>
<gene>
    <name evidence="2" type="ORF">CLV84_3769</name>
</gene>
<evidence type="ECO:0000313" key="2">
    <source>
        <dbReference type="EMBL" id="PPK84607.1"/>
    </source>
</evidence>
<dbReference type="AlphaFoldDB" id="A0A2S6I0V6"/>
<protein>
    <recommendedName>
        <fullName evidence="4">Anti-sigma-K factor rskA</fullName>
    </recommendedName>
</protein>
<dbReference type="PANTHER" id="PTHR37461">
    <property type="entry name" value="ANTI-SIGMA-K FACTOR RSKA"/>
    <property type="match status" value="1"/>
</dbReference>
<reference evidence="2 3" key="1">
    <citation type="submission" date="2018-02" db="EMBL/GenBank/DDBJ databases">
        <title>Genomic Encyclopedia of Archaeal and Bacterial Type Strains, Phase II (KMG-II): from individual species to whole genera.</title>
        <authorList>
            <person name="Goeker M."/>
        </authorList>
    </citation>
    <scope>NUCLEOTIDE SEQUENCE [LARGE SCALE GENOMIC DNA]</scope>
    <source>
        <strain evidence="2 3">DSM 29526</strain>
    </source>
</reference>
<evidence type="ECO:0000313" key="3">
    <source>
        <dbReference type="Proteomes" id="UP000237662"/>
    </source>
</evidence>
<evidence type="ECO:0008006" key="4">
    <source>
        <dbReference type="Google" id="ProtNLM"/>
    </source>
</evidence>
<keyword evidence="1" id="KW-1133">Transmembrane helix</keyword>
<dbReference type="PANTHER" id="PTHR37461:SF1">
    <property type="entry name" value="ANTI-SIGMA-K FACTOR RSKA"/>
    <property type="match status" value="1"/>
</dbReference>
<name>A0A2S6I0V6_9BACT</name>
<proteinExistence type="predicted"/>
<dbReference type="OrthoDB" id="1493896at2"/>
<comment type="caution">
    <text evidence="2">The sequence shown here is derived from an EMBL/GenBank/DDBJ whole genome shotgun (WGS) entry which is preliminary data.</text>
</comment>
<accession>A0A2S6I0V6</accession>
<dbReference type="RefSeq" id="WP_104421329.1">
    <property type="nucleotide sequence ID" value="NZ_PTJC01000007.1"/>
</dbReference>
<keyword evidence="1" id="KW-0472">Membrane</keyword>
<dbReference type="InterPro" id="IPR051474">
    <property type="entry name" value="Anti-sigma-K/W_factor"/>
</dbReference>
<keyword evidence="3" id="KW-1185">Reference proteome</keyword>